<feature type="chain" id="PRO_5004554297" evidence="1">
    <location>
        <begin position="26"/>
        <end position="485"/>
    </location>
</feature>
<evidence type="ECO:0000313" key="3">
    <source>
        <dbReference type="EMBL" id="EPX63706.1"/>
    </source>
</evidence>
<comment type="caution">
    <text evidence="3">The sequence shown here is derived from an EMBL/GenBank/DDBJ whole genome shotgun (WGS) entry which is preliminary data.</text>
</comment>
<name>S9PL22_CYSF2</name>
<gene>
    <name evidence="3" type="ORF">D187_006115</name>
</gene>
<dbReference type="EMBL" id="ANAH02000005">
    <property type="protein sequence ID" value="EPX63706.1"/>
    <property type="molecule type" value="Genomic_DNA"/>
</dbReference>
<feature type="signal peptide" evidence="1">
    <location>
        <begin position="1"/>
        <end position="25"/>
    </location>
</feature>
<keyword evidence="1" id="KW-0732">Signal</keyword>
<dbReference type="OrthoDB" id="66275at2"/>
<evidence type="ECO:0000256" key="1">
    <source>
        <dbReference type="SAM" id="SignalP"/>
    </source>
</evidence>
<dbReference type="AlphaFoldDB" id="S9PL22"/>
<sequence length="485" mass="52613">MRSRPRSIFMTMMWGVALAGGSAFAQSPQLPDAASSRVALVASASTSRWTEELATGEGTGELVRTSEGLLFEPYAVMRRPEGLSRLMGLYTFPARRLEQPVDTIRPLLQASASPEMGVEVDVRVRTPDGAWSEWRTASAGEAARLPRAGTEVQVRLALLADERGRGPVVREVRLEGSLEGDPSREEFQSLAALSYRVFATREGLVGGTTANGHVIKSNDRFVALPSRRALASNGGSEYQVKVCYPKTGKCTTTSVWDVGPWNTKDDYWNPSSVREMWKTLPQGKPEAQAAYQDGFNGGLDQFGRRPANPAGIDIADGAFWTDLGMSNNDWVDVTYLWTSGGSTPTGLVIDSNNANNDSTRGYIQLSGTSWASSTNVAGYYGSNYLASPTAAVSEPATFWFYLPTAATRTIDAWWTAAGDRSTTAPFIVWDANGTQLATVKVNQQANGGRWNTLGTWSFPAGWNKVQLSRWTTAGSYVIADAIQVR</sequence>
<evidence type="ECO:0000313" key="4">
    <source>
        <dbReference type="Proteomes" id="UP000011682"/>
    </source>
</evidence>
<dbReference type="CDD" id="cd14488">
    <property type="entry name" value="CBM6-CBM35-CBM36_like_2"/>
    <property type="match status" value="1"/>
</dbReference>
<organism evidence="3 4">
    <name type="scientific">Cystobacter fuscus (strain ATCC 25194 / DSM 2262 / NBRC 100088 / M29)</name>
    <dbReference type="NCBI Taxonomy" id="1242864"/>
    <lineage>
        <taxon>Bacteria</taxon>
        <taxon>Pseudomonadati</taxon>
        <taxon>Myxococcota</taxon>
        <taxon>Myxococcia</taxon>
        <taxon>Myxococcales</taxon>
        <taxon>Cystobacterineae</taxon>
        <taxon>Archangiaceae</taxon>
        <taxon>Cystobacter</taxon>
    </lineage>
</organism>
<dbReference type="Proteomes" id="UP000011682">
    <property type="component" value="Unassembled WGS sequence"/>
</dbReference>
<dbReference type="RefSeq" id="WP_002625144.1">
    <property type="nucleotide sequence ID" value="NZ_ANAH02000005.1"/>
</dbReference>
<feature type="domain" description="Golvesin/Xly CBD-like" evidence="2">
    <location>
        <begin position="363"/>
        <end position="484"/>
    </location>
</feature>
<dbReference type="InterPro" id="IPR033803">
    <property type="entry name" value="CBD-like_Golvesin-Xly"/>
</dbReference>
<keyword evidence="4" id="KW-1185">Reference proteome</keyword>
<reference evidence="3" key="1">
    <citation type="submission" date="2013-05" db="EMBL/GenBank/DDBJ databases">
        <title>Genome assembly of Cystobacter fuscus DSM 2262.</title>
        <authorList>
            <person name="Sharma G."/>
            <person name="Khatri I."/>
            <person name="Kaur C."/>
            <person name="Mayilraj S."/>
            <person name="Subramanian S."/>
        </authorList>
    </citation>
    <scope>NUCLEOTIDE SEQUENCE [LARGE SCALE GENOMIC DNA]</scope>
    <source>
        <strain evidence="3">DSM 2262</strain>
    </source>
</reference>
<dbReference type="Pfam" id="PF25275">
    <property type="entry name" value="Golvesin_C"/>
    <property type="match status" value="1"/>
</dbReference>
<dbReference type="eggNOG" id="COG3023">
    <property type="taxonomic scope" value="Bacteria"/>
</dbReference>
<evidence type="ECO:0000259" key="2">
    <source>
        <dbReference type="Pfam" id="PF25275"/>
    </source>
</evidence>
<accession>S9PL22</accession>
<proteinExistence type="predicted"/>
<dbReference type="eggNOG" id="COG4991">
    <property type="taxonomic scope" value="Bacteria"/>
</dbReference>
<protein>
    <submittedName>
        <fullName evidence="3">Secreted protein</fullName>
    </submittedName>
</protein>